<feature type="compositionally biased region" description="Low complexity" evidence="1">
    <location>
        <begin position="201"/>
        <end position="215"/>
    </location>
</feature>
<dbReference type="AlphaFoldDB" id="A0ABD6EZQ2"/>
<feature type="region of interest" description="Disordered" evidence="1">
    <location>
        <begin position="1"/>
        <end position="143"/>
    </location>
</feature>
<feature type="compositionally biased region" description="Polar residues" evidence="1">
    <location>
        <begin position="67"/>
        <end position="85"/>
    </location>
</feature>
<accession>A0ABD6EZQ2</accession>
<evidence type="ECO:0000313" key="2">
    <source>
        <dbReference type="EMBL" id="MFH4982277.1"/>
    </source>
</evidence>
<dbReference type="EMBL" id="JBGFUD010008919">
    <property type="protein sequence ID" value="MFH4982277.1"/>
    <property type="molecule type" value="Genomic_DNA"/>
</dbReference>
<evidence type="ECO:0000313" key="3">
    <source>
        <dbReference type="Proteomes" id="UP001608902"/>
    </source>
</evidence>
<reference evidence="2 3" key="1">
    <citation type="submission" date="2024-08" db="EMBL/GenBank/DDBJ databases">
        <title>Gnathostoma spinigerum genome.</title>
        <authorList>
            <person name="Gonzalez-Bertolin B."/>
            <person name="Monzon S."/>
            <person name="Zaballos A."/>
            <person name="Jimenez P."/>
            <person name="Dekumyoy P."/>
            <person name="Varona S."/>
            <person name="Cuesta I."/>
            <person name="Sumanam S."/>
            <person name="Adisakwattana P."/>
            <person name="Gasser R.B."/>
            <person name="Hernandez-Gonzalez A."/>
            <person name="Young N.D."/>
            <person name="Perteguer M.J."/>
        </authorList>
    </citation>
    <scope>NUCLEOTIDE SEQUENCE [LARGE SCALE GENOMIC DNA]</scope>
    <source>
        <strain evidence="2">AL3</strain>
        <tissue evidence="2">Liver</tissue>
    </source>
</reference>
<dbReference type="Proteomes" id="UP001608902">
    <property type="component" value="Unassembled WGS sequence"/>
</dbReference>
<feature type="compositionally biased region" description="Polar residues" evidence="1">
    <location>
        <begin position="10"/>
        <end position="39"/>
    </location>
</feature>
<protein>
    <submittedName>
        <fullName evidence="2">Uncharacterized protein</fullName>
    </submittedName>
</protein>
<proteinExistence type="predicted"/>
<feature type="region of interest" description="Disordered" evidence="1">
    <location>
        <begin position="195"/>
        <end position="250"/>
    </location>
</feature>
<comment type="caution">
    <text evidence="2">The sequence shown here is derived from an EMBL/GenBank/DDBJ whole genome shotgun (WGS) entry which is preliminary data.</text>
</comment>
<organism evidence="2 3">
    <name type="scientific">Gnathostoma spinigerum</name>
    <dbReference type="NCBI Taxonomy" id="75299"/>
    <lineage>
        <taxon>Eukaryota</taxon>
        <taxon>Metazoa</taxon>
        <taxon>Ecdysozoa</taxon>
        <taxon>Nematoda</taxon>
        <taxon>Chromadorea</taxon>
        <taxon>Rhabditida</taxon>
        <taxon>Spirurina</taxon>
        <taxon>Gnathostomatomorpha</taxon>
        <taxon>Gnathostomatoidea</taxon>
        <taxon>Gnathostomatidae</taxon>
        <taxon>Gnathostoma</taxon>
    </lineage>
</organism>
<keyword evidence="3" id="KW-1185">Reference proteome</keyword>
<sequence length="250" mass="26483">MTPKVALGRLTTSPSTSVPMKTMETQSGNRNIKNTTATETARHGDGHTLTSNCGEEYQADINRTEAETNGTSQADKMTSTDSTEPPTKKFRVEMSGFEQEQEEDEQILPDGMEAEKSLISSGCKRTEERSSVNSTSSSHGEIPFVARTVEEAAVAATVHHETPKETRSLFSGGALMTPASCLTVSSDVEKWSASVSQGKKSQFSSTTDSQSSSDSGKVAKKQCKVDEATNSAAAAEVDAPLDVGSAVSTD</sequence>
<name>A0ABD6EZQ2_9BILA</name>
<evidence type="ECO:0000256" key="1">
    <source>
        <dbReference type="SAM" id="MobiDB-lite"/>
    </source>
</evidence>
<gene>
    <name evidence="2" type="ORF">AB6A40_008986</name>
</gene>